<dbReference type="Gene3D" id="3.30.420.40">
    <property type="match status" value="2"/>
</dbReference>
<organism evidence="6 7">
    <name type="scientific">Chrysochloris asiatica</name>
    <name type="common">Cape golden mole</name>
    <dbReference type="NCBI Taxonomy" id="185453"/>
    <lineage>
        <taxon>Eukaryota</taxon>
        <taxon>Metazoa</taxon>
        <taxon>Chordata</taxon>
        <taxon>Craniata</taxon>
        <taxon>Vertebrata</taxon>
        <taxon>Euteleostomi</taxon>
        <taxon>Mammalia</taxon>
        <taxon>Eutheria</taxon>
        <taxon>Afrotheria</taxon>
        <taxon>Chrysochloridae</taxon>
        <taxon>Chrysochlorinae</taxon>
        <taxon>Chrysochloris</taxon>
    </lineage>
</organism>
<keyword evidence="3" id="KW-0963">Cytoplasm</keyword>
<reference evidence="7" key="1">
    <citation type="submission" date="2025-08" db="UniProtKB">
        <authorList>
            <consortium name="RefSeq"/>
        </authorList>
    </citation>
    <scope>IDENTIFICATION</scope>
    <source>
        <tissue evidence="7">Spleen</tissue>
    </source>
</reference>
<dbReference type="PRINTS" id="PR00190">
    <property type="entry name" value="ACTIN"/>
</dbReference>
<evidence type="ECO:0000256" key="2">
    <source>
        <dbReference type="ARBA" id="ARBA00006752"/>
    </source>
</evidence>
<feature type="region of interest" description="Disordered" evidence="5">
    <location>
        <begin position="399"/>
        <end position="454"/>
    </location>
</feature>
<keyword evidence="6" id="KW-1185">Reference proteome</keyword>
<evidence type="ECO:0000313" key="6">
    <source>
        <dbReference type="Proteomes" id="UP000504623"/>
    </source>
</evidence>
<dbReference type="GeneID" id="102839792"/>
<comment type="subcellular location">
    <subcellularLocation>
        <location evidence="1">Cytoplasm</location>
        <location evidence="1">Cytoskeleton</location>
    </subcellularLocation>
</comment>
<dbReference type="SUPFAM" id="SSF53067">
    <property type="entry name" value="Actin-like ATPase domain"/>
    <property type="match status" value="2"/>
</dbReference>
<protein>
    <submittedName>
        <fullName evidence="7">Uncharacterized protein LOC102839792</fullName>
    </submittedName>
</protein>
<dbReference type="InterPro" id="IPR043129">
    <property type="entry name" value="ATPase_NBD"/>
</dbReference>
<dbReference type="InterPro" id="IPR004000">
    <property type="entry name" value="Actin"/>
</dbReference>
<evidence type="ECO:0000256" key="4">
    <source>
        <dbReference type="RuleBase" id="RU000487"/>
    </source>
</evidence>
<evidence type="ECO:0000256" key="5">
    <source>
        <dbReference type="SAM" id="MobiDB-lite"/>
    </source>
</evidence>
<dbReference type="GO" id="GO:0005856">
    <property type="term" value="C:cytoskeleton"/>
    <property type="evidence" value="ECO:0007669"/>
    <property type="project" value="UniProtKB-SubCell"/>
</dbReference>
<evidence type="ECO:0000256" key="1">
    <source>
        <dbReference type="ARBA" id="ARBA00004245"/>
    </source>
</evidence>
<dbReference type="AlphaFoldDB" id="A0A9B0TYH6"/>
<dbReference type="OrthoDB" id="9643703at2759"/>
<comment type="similarity">
    <text evidence="2 4">Belongs to the actin family.</text>
</comment>
<evidence type="ECO:0000256" key="3">
    <source>
        <dbReference type="ARBA" id="ARBA00023212"/>
    </source>
</evidence>
<feature type="region of interest" description="Disordered" evidence="5">
    <location>
        <begin position="475"/>
        <end position="497"/>
    </location>
</feature>
<dbReference type="Proteomes" id="UP000504623">
    <property type="component" value="Unplaced"/>
</dbReference>
<dbReference type="Gene3D" id="3.90.640.10">
    <property type="entry name" value="Actin, Chain A, domain 4"/>
    <property type="match status" value="1"/>
</dbReference>
<dbReference type="RefSeq" id="XP_006873711.1">
    <property type="nucleotide sequence ID" value="XM_006873649.1"/>
</dbReference>
<keyword evidence="3" id="KW-0206">Cytoskeleton</keyword>
<dbReference type="FunFam" id="3.30.420.40:FF:000050">
    <property type="entry name" value="Actin, alpha skeletal muscle"/>
    <property type="match status" value="1"/>
</dbReference>
<dbReference type="SMART" id="SM00268">
    <property type="entry name" value="ACTIN"/>
    <property type="match status" value="1"/>
</dbReference>
<name>A0A9B0TYH6_CHRAS</name>
<proteinExistence type="inferred from homology"/>
<dbReference type="Pfam" id="PF00022">
    <property type="entry name" value="Actin"/>
    <property type="match status" value="2"/>
</dbReference>
<evidence type="ECO:0000313" key="7">
    <source>
        <dbReference type="RefSeq" id="XP_006873711.1"/>
    </source>
</evidence>
<dbReference type="PANTHER" id="PTHR11937">
    <property type="entry name" value="ACTIN"/>
    <property type="match status" value="1"/>
</dbReference>
<gene>
    <name evidence="7" type="primary">LOC102839792</name>
</gene>
<dbReference type="FunFam" id="3.90.640.10:FF:000007">
    <property type="entry name" value="Actin like 7B"/>
    <property type="match status" value="1"/>
</dbReference>
<feature type="region of interest" description="Disordered" evidence="5">
    <location>
        <begin position="103"/>
        <end position="125"/>
    </location>
</feature>
<feature type="compositionally biased region" description="Polar residues" evidence="5">
    <location>
        <begin position="116"/>
        <end position="125"/>
    </location>
</feature>
<accession>A0A9B0TYH6</accession>
<sequence length="977" mass="106321">MSLPSPTPARNTTLANLTDAITKNLSQDLQLRKCGSQWSVPFESSNVGTSCQDKVNFQPQEVPLTTVPTQIRTLDHGQEHKVILRKELPEQPENLVEKTLVESCNPTPGLEPPGTPKSQRISQEGCSSQLDQQPLNICNTTRANVPLSVYEAASHGQFPVQSPREVTLISPSSAPTCQLQEGMEDRVLVFDMTTGNSRLGLLCHDPMGSRAVLVGVMPNHPSIYIPETMRSLVMPIHSPDSNRSSFWTTTPMLSSPVPSSLSSGSYREVTLLPKEAKLNLELQNSPGTESPIRLGLLTGPIPLGMPLQFGERILAHVPNPVWSKSDAEKNEPSHTVWMLDTSKMPDASMIQTKKLQWLNSEQIPEPALPANPQELPRTLFEEDMNSHNQKELITVHPDNPLAEDAGKAPLTGQLPPAEESSLARKIPTAGQPPLADQLPSTEQPPVAVQASFPGQHPLTRQLLLTRQVTLTGQPCFSREPLSTKKPSEGFSITEEPGQASTLCKEGEALGMSTHVGALQVPLAPEETCIYVSRDKVSIGAAQSSEEQFSLIAFTTPGTGYKVLPMAMVDIEPQSARLKMTAEDVTHSSVVTHLGLLHGTCNELVSTIDALPLQPPVICRHSLGPYQDMAAIVIDTGTGFTKSGLAGEDHVLSVVPSCVQLLQHSAQGQPRYVVPENQEGSYPVLNRGVVSDWDALEVLWQHLFYCRLGVQPEELAVLVADSPISPRTNREKVAEILFERFHVPAMQTVHQALLTLYAYGRTTGLVLGSGHGTSYVAPILTGDLAPLDTYRLDVAGCDLTEYLAQLLLAGSHSSPKAGLLNQIKEANCYVTMDMAAEMARTQGQAQVDFVLPDKQVITLGSERFRCPEALFQPNLLGLNQPGLPQLALLSISQLEAKQQELLLANVVLEGGSTLFNGFPERLRQELGPGANVLGSPHRAVAAWLGGSIMASRDSFQSLWLSRREYEEEGPWAIYKYHL</sequence>